<evidence type="ECO:0000259" key="4">
    <source>
        <dbReference type="PROSITE" id="PS51462"/>
    </source>
</evidence>
<dbReference type="Pfam" id="PF00293">
    <property type="entry name" value="NUDIX"/>
    <property type="match status" value="1"/>
</dbReference>
<dbReference type="GO" id="GO:0016787">
    <property type="term" value="F:hydrolase activity"/>
    <property type="evidence" value="ECO:0007669"/>
    <property type="project" value="UniProtKB-KW"/>
</dbReference>
<dbReference type="PRINTS" id="PR00502">
    <property type="entry name" value="NUDIXFAMILY"/>
</dbReference>
<name>A0A252A6A6_9PROT</name>
<dbReference type="SUPFAM" id="SSF55811">
    <property type="entry name" value="Nudix"/>
    <property type="match status" value="1"/>
</dbReference>
<protein>
    <submittedName>
        <fullName evidence="5">Hydrolase</fullName>
    </submittedName>
</protein>
<dbReference type="InterPro" id="IPR000086">
    <property type="entry name" value="NUDIX_hydrolase_dom"/>
</dbReference>
<accession>A0A252A6A6</accession>
<keyword evidence="2 3" id="KW-0378">Hydrolase</keyword>
<organism evidence="5 6">
    <name type="scientific">Acetobacter tropicalis</name>
    <dbReference type="NCBI Taxonomy" id="104102"/>
    <lineage>
        <taxon>Bacteria</taxon>
        <taxon>Pseudomonadati</taxon>
        <taxon>Pseudomonadota</taxon>
        <taxon>Alphaproteobacteria</taxon>
        <taxon>Acetobacterales</taxon>
        <taxon>Acetobacteraceae</taxon>
        <taxon>Acetobacter</taxon>
    </lineage>
</organism>
<dbReference type="EMBL" id="JOMM01000038">
    <property type="protein sequence ID" value="OUI85097.1"/>
    <property type="molecule type" value="Genomic_DNA"/>
</dbReference>
<gene>
    <name evidence="5" type="ORF">HC62_11875</name>
</gene>
<dbReference type="PANTHER" id="PTHR43736:SF1">
    <property type="entry name" value="DIHYDRONEOPTERIN TRIPHOSPHATE DIPHOSPHATASE"/>
    <property type="match status" value="1"/>
</dbReference>
<sequence length="162" mass="17544">MNDLSDRDVMTQTPPFMPRAGVLAVVRRGSDFLLVRRANPPDAGLWGFPGGRIEAGETLLQAAERELLEETGMCAKATHVADVFDSLHYGPDGALLFHYIIIAVCCTESAPTLQTPCAGDDALEARWFSYTDMTALGASASKRVATLAKHVLQEAQIHENQS</sequence>
<evidence type="ECO:0000256" key="3">
    <source>
        <dbReference type="RuleBase" id="RU003476"/>
    </source>
</evidence>
<dbReference type="PROSITE" id="PS51462">
    <property type="entry name" value="NUDIX"/>
    <property type="match status" value="1"/>
</dbReference>
<reference evidence="5 6" key="1">
    <citation type="submission" date="2014-06" db="EMBL/GenBank/DDBJ databases">
        <authorList>
            <person name="Ju J."/>
            <person name="Zhang J."/>
        </authorList>
    </citation>
    <scope>NUCLEOTIDE SEQUENCE [LARGE SCALE GENOMIC DNA]</scope>
    <source>
        <strain evidence="5">DmW_042</strain>
    </source>
</reference>
<evidence type="ECO:0000313" key="5">
    <source>
        <dbReference type="EMBL" id="OUI85097.1"/>
    </source>
</evidence>
<evidence type="ECO:0000313" key="6">
    <source>
        <dbReference type="Proteomes" id="UP000194565"/>
    </source>
</evidence>
<dbReference type="Proteomes" id="UP000194565">
    <property type="component" value="Unassembled WGS sequence"/>
</dbReference>
<comment type="cofactor">
    <cofactor evidence="1">
        <name>Mg(2+)</name>
        <dbReference type="ChEBI" id="CHEBI:18420"/>
    </cofactor>
</comment>
<comment type="caution">
    <text evidence="5">The sequence shown here is derived from an EMBL/GenBank/DDBJ whole genome shotgun (WGS) entry which is preliminary data.</text>
</comment>
<proteinExistence type="inferred from homology"/>
<dbReference type="PANTHER" id="PTHR43736">
    <property type="entry name" value="ADP-RIBOSE PYROPHOSPHATASE"/>
    <property type="match status" value="1"/>
</dbReference>
<dbReference type="InterPro" id="IPR015797">
    <property type="entry name" value="NUDIX_hydrolase-like_dom_sf"/>
</dbReference>
<comment type="similarity">
    <text evidence="3">Belongs to the Nudix hydrolase family.</text>
</comment>
<dbReference type="AlphaFoldDB" id="A0A252A6A6"/>
<evidence type="ECO:0000256" key="1">
    <source>
        <dbReference type="ARBA" id="ARBA00001946"/>
    </source>
</evidence>
<dbReference type="InterPro" id="IPR020084">
    <property type="entry name" value="NUDIX_hydrolase_CS"/>
</dbReference>
<evidence type="ECO:0000256" key="2">
    <source>
        <dbReference type="ARBA" id="ARBA00022801"/>
    </source>
</evidence>
<dbReference type="Gene3D" id="3.90.79.10">
    <property type="entry name" value="Nucleoside Triphosphate Pyrophosphohydrolase"/>
    <property type="match status" value="1"/>
</dbReference>
<dbReference type="CDD" id="cd04673">
    <property type="entry name" value="NUDIX_ADPRase"/>
    <property type="match status" value="1"/>
</dbReference>
<feature type="domain" description="Nudix hydrolase" evidence="4">
    <location>
        <begin position="17"/>
        <end position="151"/>
    </location>
</feature>
<dbReference type="InterPro" id="IPR020476">
    <property type="entry name" value="Nudix_hydrolase"/>
</dbReference>
<dbReference type="PROSITE" id="PS00893">
    <property type="entry name" value="NUDIX_BOX"/>
    <property type="match status" value="1"/>
</dbReference>